<dbReference type="AlphaFoldDB" id="A0A8J3VYA4"/>
<organism evidence="1 2">
    <name type="scientific">Sphaerimonospora thailandensis</name>
    <dbReference type="NCBI Taxonomy" id="795644"/>
    <lineage>
        <taxon>Bacteria</taxon>
        <taxon>Bacillati</taxon>
        <taxon>Actinomycetota</taxon>
        <taxon>Actinomycetes</taxon>
        <taxon>Streptosporangiales</taxon>
        <taxon>Streptosporangiaceae</taxon>
        <taxon>Sphaerimonospora</taxon>
    </lineage>
</organism>
<evidence type="ECO:0000313" key="2">
    <source>
        <dbReference type="Proteomes" id="UP000610966"/>
    </source>
</evidence>
<evidence type="ECO:0000313" key="1">
    <source>
        <dbReference type="EMBL" id="GIH68793.1"/>
    </source>
</evidence>
<accession>A0A8J3VYA4</accession>
<dbReference type="EMBL" id="BOOG01000010">
    <property type="protein sequence ID" value="GIH68793.1"/>
    <property type="molecule type" value="Genomic_DNA"/>
</dbReference>
<keyword evidence="2" id="KW-1185">Reference proteome</keyword>
<gene>
    <name evidence="1" type="ORF">Mth01_10460</name>
</gene>
<sequence length="111" mass="11974">MAPQVTIKKRQHPADHTVGEASLCTASIGAVAARLPGRLLDRTGTSYDRGITGRRMRNKRLRGGGSSARVVGCRPARVSVEDAAYVRDQPCPALTCPVRRLRTAEPLARVI</sequence>
<proteinExistence type="predicted"/>
<protein>
    <submittedName>
        <fullName evidence="1">Uncharacterized protein</fullName>
    </submittedName>
</protein>
<reference evidence="1" key="1">
    <citation type="submission" date="2021-01" db="EMBL/GenBank/DDBJ databases">
        <title>Whole genome shotgun sequence of Sphaerimonospora thailandensis NBRC 107569.</title>
        <authorList>
            <person name="Komaki H."/>
            <person name="Tamura T."/>
        </authorList>
    </citation>
    <scope>NUCLEOTIDE SEQUENCE</scope>
    <source>
        <strain evidence="1">NBRC 107569</strain>
    </source>
</reference>
<dbReference type="Proteomes" id="UP000610966">
    <property type="component" value="Unassembled WGS sequence"/>
</dbReference>
<name>A0A8J3VYA4_9ACTN</name>
<comment type="caution">
    <text evidence="1">The sequence shown here is derived from an EMBL/GenBank/DDBJ whole genome shotgun (WGS) entry which is preliminary data.</text>
</comment>